<evidence type="ECO:0000259" key="1">
    <source>
        <dbReference type="PROSITE" id="PS00028"/>
    </source>
</evidence>
<dbReference type="EMBL" id="ML119162">
    <property type="protein sequence ID" value="RPB08483.1"/>
    <property type="molecule type" value="Genomic_DNA"/>
</dbReference>
<accession>A0A3N4KAX1</accession>
<dbReference type="InterPro" id="IPR011545">
    <property type="entry name" value="DEAD/DEAH_box_helicase_dom"/>
</dbReference>
<evidence type="ECO:0000313" key="4">
    <source>
        <dbReference type="Proteomes" id="UP000277580"/>
    </source>
</evidence>
<dbReference type="Pfam" id="PF00270">
    <property type="entry name" value="DEAD"/>
    <property type="match status" value="1"/>
</dbReference>
<dbReference type="InterPro" id="IPR013087">
    <property type="entry name" value="Znf_C2H2_type"/>
</dbReference>
<dbReference type="STRING" id="1392247.A0A3N4KAX1"/>
<dbReference type="GO" id="GO:0003676">
    <property type="term" value="F:nucleic acid binding"/>
    <property type="evidence" value="ECO:0007669"/>
    <property type="project" value="InterPro"/>
</dbReference>
<dbReference type="SMART" id="SM00355">
    <property type="entry name" value="ZnF_C2H2"/>
    <property type="match status" value="2"/>
</dbReference>
<feature type="domain" description="C2H2-type" evidence="1">
    <location>
        <begin position="61"/>
        <end position="83"/>
    </location>
</feature>
<dbReference type="SUPFAM" id="SSF52540">
    <property type="entry name" value="P-loop containing nucleoside triphosphate hydrolases"/>
    <property type="match status" value="1"/>
</dbReference>
<dbReference type="PROSITE" id="PS00028">
    <property type="entry name" value="ZINC_FINGER_C2H2_1"/>
    <property type="match status" value="1"/>
</dbReference>
<organism evidence="2 4">
    <name type="scientific">Morchella conica CCBAS932</name>
    <dbReference type="NCBI Taxonomy" id="1392247"/>
    <lineage>
        <taxon>Eukaryota</taxon>
        <taxon>Fungi</taxon>
        <taxon>Dikarya</taxon>
        <taxon>Ascomycota</taxon>
        <taxon>Pezizomycotina</taxon>
        <taxon>Pezizomycetes</taxon>
        <taxon>Pezizales</taxon>
        <taxon>Morchellaceae</taxon>
        <taxon>Morchella</taxon>
    </lineage>
</organism>
<gene>
    <name evidence="3" type="ORF">P167DRAFT_578172</name>
    <name evidence="2" type="ORF">P167DRAFT_579091</name>
</gene>
<dbReference type="AlphaFoldDB" id="A0A3N4KAX1"/>
<dbReference type="OrthoDB" id="5366882at2759"/>
<evidence type="ECO:0000313" key="3">
    <source>
        <dbReference type="EMBL" id="RPB08483.1"/>
    </source>
</evidence>
<proteinExistence type="predicted"/>
<keyword evidence="4" id="KW-1185">Reference proteome</keyword>
<name>A0A3N4KAX1_9PEZI</name>
<evidence type="ECO:0000313" key="2">
    <source>
        <dbReference type="EMBL" id="RPB07650.1"/>
    </source>
</evidence>
<dbReference type="Proteomes" id="UP000277580">
    <property type="component" value="Unassembled WGS sequence"/>
</dbReference>
<sequence length="321" mass="35701">MSFLTHPFFLLAMSLRPEELPVDQRKHIKNAPRPISPAVLPKLVQTFETPEPPDTTDWPVCYKCDRPFSTELALRHHLASVFHHPKAHTTAAEDVPASEESLVCEICVDRKVFKSALALRMHAVNGNHTRQVYKAPEEVEALPASGWGKPMTSPKFPVKEISAEDTRVEEALRRIAEEIGKTKRVNFSDAMLAEIDTEVEETQVLILSATRDLALLVHTLLATRCANFGITTYACVGGTAIQDDKISLSEGPHIVSGTPGRVCDMIRRRALRTDGILLLVLNKEEMLLNRSMWPQLAAVYGLLDVDTKVVRASVRVREGTV</sequence>
<dbReference type="PANTHER" id="PTHR47958">
    <property type="entry name" value="ATP-DEPENDENT RNA HELICASE DBP3"/>
    <property type="match status" value="1"/>
</dbReference>
<dbReference type="InterPro" id="IPR027417">
    <property type="entry name" value="P-loop_NTPase"/>
</dbReference>
<dbReference type="EMBL" id="ML119178">
    <property type="protein sequence ID" value="RPB07650.1"/>
    <property type="molecule type" value="Genomic_DNA"/>
</dbReference>
<dbReference type="GO" id="GO:0005524">
    <property type="term" value="F:ATP binding"/>
    <property type="evidence" value="ECO:0007669"/>
    <property type="project" value="InterPro"/>
</dbReference>
<reference evidence="2 4" key="1">
    <citation type="journal article" date="2018" name="Nat. Ecol. Evol.">
        <title>Pezizomycetes genomes reveal the molecular basis of ectomycorrhizal truffle lifestyle.</title>
        <authorList>
            <person name="Murat C."/>
            <person name="Payen T."/>
            <person name="Noel B."/>
            <person name="Kuo A."/>
            <person name="Morin E."/>
            <person name="Chen J."/>
            <person name="Kohler A."/>
            <person name="Krizsan K."/>
            <person name="Balestrini R."/>
            <person name="Da Silva C."/>
            <person name="Montanini B."/>
            <person name="Hainaut M."/>
            <person name="Levati E."/>
            <person name="Barry K.W."/>
            <person name="Belfiori B."/>
            <person name="Cichocki N."/>
            <person name="Clum A."/>
            <person name="Dockter R.B."/>
            <person name="Fauchery L."/>
            <person name="Guy J."/>
            <person name="Iotti M."/>
            <person name="Le Tacon F."/>
            <person name="Lindquist E.A."/>
            <person name="Lipzen A."/>
            <person name="Malagnac F."/>
            <person name="Mello A."/>
            <person name="Molinier V."/>
            <person name="Miyauchi S."/>
            <person name="Poulain J."/>
            <person name="Riccioni C."/>
            <person name="Rubini A."/>
            <person name="Sitrit Y."/>
            <person name="Splivallo R."/>
            <person name="Traeger S."/>
            <person name="Wang M."/>
            <person name="Zifcakova L."/>
            <person name="Wipf D."/>
            <person name="Zambonelli A."/>
            <person name="Paolocci F."/>
            <person name="Nowrousian M."/>
            <person name="Ottonello S."/>
            <person name="Baldrian P."/>
            <person name="Spatafora J.W."/>
            <person name="Henrissat B."/>
            <person name="Nagy L.G."/>
            <person name="Aury J.M."/>
            <person name="Wincker P."/>
            <person name="Grigoriev I.V."/>
            <person name="Bonfante P."/>
            <person name="Martin F.M."/>
        </authorList>
    </citation>
    <scope>NUCLEOTIDE SEQUENCE [LARGE SCALE GENOMIC DNA]</scope>
    <source>
        <strain evidence="2 4">CCBAS932</strain>
    </source>
</reference>
<protein>
    <recommendedName>
        <fullName evidence="1">C2H2-type domain-containing protein</fullName>
    </recommendedName>
</protein>
<dbReference type="Gene3D" id="3.40.50.300">
    <property type="entry name" value="P-loop containing nucleotide triphosphate hydrolases"/>
    <property type="match status" value="1"/>
</dbReference>